<evidence type="ECO:0000256" key="1">
    <source>
        <dbReference type="SAM" id="MobiDB-lite"/>
    </source>
</evidence>
<accession>A0A4U5V7T7</accession>
<evidence type="ECO:0000313" key="3">
    <source>
        <dbReference type="EMBL" id="TKS83460.1"/>
    </source>
</evidence>
<feature type="compositionally biased region" description="Polar residues" evidence="1">
    <location>
        <begin position="404"/>
        <end position="416"/>
    </location>
</feature>
<feature type="compositionally biased region" description="Polar residues" evidence="1">
    <location>
        <begin position="561"/>
        <end position="571"/>
    </location>
</feature>
<feature type="region of interest" description="Disordered" evidence="1">
    <location>
        <begin position="561"/>
        <end position="610"/>
    </location>
</feature>
<dbReference type="InterPro" id="IPR052303">
    <property type="entry name" value="CEFIP"/>
</dbReference>
<feature type="region of interest" description="Disordered" evidence="1">
    <location>
        <begin position="338"/>
        <end position="480"/>
    </location>
</feature>
<keyword evidence="4" id="KW-1185">Reference proteome</keyword>
<dbReference type="Pfam" id="PF15232">
    <property type="entry name" value="DUF4585"/>
    <property type="match status" value="1"/>
</dbReference>
<organism evidence="3 4">
    <name type="scientific">Collichthys lucidus</name>
    <name type="common">Big head croaker</name>
    <name type="synonym">Sciaena lucida</name>
    <dbReference type="NCBI Taxonomy" id="240159"/>
    <lineage>
        <taxon>Eukaryota</taxon>
        <taxon>Metazoa</taxon>
        <taxon>Chordata</taxon>
        <taxon>Craniata</taxon>
        <taxon>Vertebrata</taxon>
        <taxon>Euteleostomi</taxon>
        <taxon>Actinopterygii</taxon>
        <taxon>Neopterygii</taxon>
        <taxon>Teleostei</taxon>
        <taxon>Neoteleostei</taxon>
        <taxon>Acanthomorphata</taxon>
        <taxon>Eupercaria</taxon>
        <taxon>Sciaenidae</taxon>
        <taxon>Collichthys</taxon>
    </lineage>
</organism>
<feature type="domain" description="DUF4585" evidence="2">
    <location>
        <begin position="648"/>
        <end position="711"/>
    </location>
</feature>
<feature type="region of interest" description="Disordered" evidence="1">
    <location>
        <begin position="64"/>
        <end position="91"/>
    </location>
</feature>
<evidence type="ECO:0000259" key="2">
    <source>
        <dbReference type="Pfam" id="PF15232"/>
    </source>
</evidence>
<dbReference type="Proteomes" id="UP000298787">
    <property type="component" value="Chromosome 15"/>
</dbReference>
<feature type="compositionally biased region" description="Acidic residues" evidence="1">
    <location>
        <begin position="70"/>
        <end position="91"/>
    </location>
</feature>
<dbReference type="EMBL" id="CM014092">
    <property type="protein sequence ID" value="TKS83460.1"/>
    <property type="molecule type" value="Genomic_DNA"/>
</dbReference>
<gene>
    <name evidence="3" type="ORF">D9C73_017572</name>
</gene>
<feature type="compositionally biased region" description="Polar residues" evidence="1">
    <location>
        <begin position="432"/>
        <end position="458"/>
    </location>
</feature>
<sequence length="754" mass="81883">MSTGPSGGRGERTFFLSTHRCPEVDLLPHRNTETQIPPPRSLVPAEKSSEFTCTGQSEANYLDVSSNCCAEEDEKEEDEEEEGSISDWSEEDLSLHFSPSVILPSDDEESDPDSIFKCVDVTVETLVKGPEGEGLRMVPKRQIQLRKKKDIDNIINQEKTEKLQVIPKDGPAETSVANSEVSANDVLCPPVRHRPDLLLRQHSMPTSLHTHSTSSTDVDGYSAYRGLVAGASQGFQVGGNSRQRLQKSISLDETKAKMASCIIKSVLSKKMQVEQNKSKTSYLQKKPAVLPSVPQPVEQQRVREGGGGKTGVGVSKAPVHVVRDMRSLVKNTYSLSFSTAQSTPENNKSTSFKVIGQDESPPPTYQQAVGVKGQDETKKSCQAGGHISKAAASLSQSQDRKQNNKFSHPITQQRQGSEPLMSRSKVDVPGSDLSQLSQLETTEGVSQQAGTSLPSSVDIQPPPHPYATAQHPMGTQPLHSAQEQSSIPGVSSQFAPSSSQQILHPCFYTPTGLPTFPPTLHPHMGNVGYMHSPMSYIQTQLQSPIPAPTLHLLRRSEENQTKLTGNTSNQPDPLIKTCPPHQTRTTGDEESNGNTVTSATQEQHEQQKHPQQFMCSFLPAQVGNDFFVDMTGSATTPGTLLGVPAPCHVILDPKSGRCFYMDAPPQPRRKMLLDPETGQYVQVFLPASSSAPNTGMLPVRCANPTAFAPSMINPGPTVLSVMQLQPTVAMPSLYPPCLPFTLHTPSVNFTHTAP</sequence>
<dbReference type="AlphaFoldDB" id="A0A4U5V7T7"/>
<evidence type="ECO:0000313" key="4">
    <source>
        <dbReference type="Proteomes" id="UP000298787"/>
    </source>
</evidence>
<dbReference type="PANTHER" id="PTHR33775">
    <property type="entry name" value="CARDIAC-ENRICHED FHL2-INTERACTING PROTEIN-RELATED"/>
    <property type="match status" value="1"/>
</dbReference>
<reference evidence="3 4" key="1">
    <citation type="submission" date="2019-01" db="EMBL/GenBank/DDBJ databases">
        <title>Genome Assembly of Collichthys lucidus.</title>
        <authorList>
            <person name="Cai M."/>
            <person name="Xiao S."/>
        </authorList>
    </citation>
    <scope>NUCLEOTIDE SEQUENCE [LARGE SCALE GENOMIC DNA]</scope>
    <source>
        <strain evidence="3">JT15FE1705JMU</strain>
        <tissue evidence="3">Muscle</tissue>
    </source>
</reference>
<dbReference type="InterPro" id="IPR027838">
    <property type="entry name" value="DUF4585"/>
</dbReference>
<feature type="compositionally biased region" description="Polar residues" evidence="1">
    <location>
        <begin position="338"/>
        <end position="352"/>
    </location>
</feature>
<name>A0A4U5V7T7_COLLU</name>
<proteinExistence type="predicted"/>
<feature type="region of interest" description="Disordered" evidence="1">
    <location>
        <begin position="26"/>
        <end position="49"/>
    </location>
</feature>
<protein>
    <submittedName>
        <fullName evidence="3">Proline-rich basic protein 1</fullName>
    </submittedName>
</protein>